<dbReference type="GO" id="GO:0016020">
    <property type="term" value="C:membrane"/>
    <property type="evidence" value="ECO:0007669"/>
    <property type="project" value="UniProtKB-SubCell"/>
</dbReference>
<evidence type="ECO:0000256" key="3">
    <source>
        <dbReference type="ARBA" id="ARBA00022989"/>
    </source>
</evidence>
<evidence type="ECO:0000313" key="7">
    <source>
        <dbReference type="EMBL" id="EAQ84197.1"/>
    </source>
</evidence>
<keyword evidence="3" id="KW-1133">Transmembrane helix</keyword>
<dbReference type="PANTHER" id="PTHR13608:SF3">
    <property type="entry name" value="ARMADILLO-LIKE HELICAL DOMAIN-CONTAINING PROTEIN 3"/>
    <property type="match status" value="1"/>
</dbReference>
<dbReference type="InParanoid" id="Q2GN53"/>
<evidence type="ECO:0000256" key="4">
    <source>
        <dbReference type="ARBA" id="ARBA00023136"/>
    </source>
</evidence>
<keyword evidence="4" id="KW-0472">Membrane</keyword>
<sequence>MARLAQWFGSRPALTPPTSHSRPGTARASHMEPSPLTHQPRPEDDSDEAERSAGFWKEFFILRPDRSSLRRILDEIGPNDLLQLQHQTRQLFVQAIAALRNPSGRADLHALENLSTFMLAVLAKKYTNPSSDIIELLAGLDHIDTVFTEFVGALESLIRNGRGAGHECCPNGIGHVGQEESRVGSRAGCTYMADLQYRAVEVALAVTSGAYQTSLLTYFIQRDLFPAIINCVQSQILSETHEITSPFMLLGLLANYNKFEFQNPYQMRLNDFVNERVIRGIVKSVGQTCQRLRAQYIEVQEDLPEGWTLAGTLNKIGLGAIAPGGKPPPKPVYDAETAKKMFAELTPRYLRIHSCEKAVQPPTGYLGARKGEEQPFASFISLTSYLLQHAHLSQRTTLYCHLNLMVFRLLIEDPILCKRMCSEDSKVPVRLCRQRSPYLPLVRTERILATAVMDTMLDAINHNLRRRLDVGLYTLCVGILLRIISYMSRSRTRLAYHWADLFRSLLSLVRFLTTYATDLKDLPHVDTLLDHVVNLLALGLSAGETFLPTPAAYDDLFYKVVETGDVLVKFRGTYNLANRPSNSIDTLVSVSTHYKAMLVEGGDAGKGAGKGGSAAAAAAGVGSGGSQLTSLQVAEVIKQGYETLSIQAKEGLDSWEKYREADERTLLKKMARAAVGDVRGLVAAEE</sequence>
<dbReference type="InterPro" id="IPR013636">
    <property type="entry name" value="ARMH3_C"/>
</dbReference>
<comment type="subcellular location">
    <subcellularLocation>
        <location evidence="1">Membrane</location>
    </subcellularLocation>
</comment>
<proteinExistence type="predicted"/>
<evidence type="ECO:0000256" key="1">
    <source>
        <dbReference type="ARBA" id="ARBA00004370"/>
    </source>
</evidence>
<evidence type="ECO:0000256" key="2">
    <source>
        <dbReference type="ARBA" id="ARBA00022692"/>
    </source>
</evidence>
<dbReference type="EMBL" id="CH408035">
    <property type="protein sequence ID" value="EAQ84197.1"/>
    <property type="molecule type" value="Genomic_DNA"/>
</dbReference>
<dbReference type="VEuPathDB" id="FungiDB:CHGG_10601"/>
<evidence type="ECO:0000259" key="6">
    <source>
        <dbReference type="SMART" id="SM01158"/>
    </source>
</evidence>
<gene>
    <name evidence="7" type="ORF">CHGG_10601</name>
</gene>
<feature type="domain" description="Armadillo-like helical" evidence="6">
    <location>
        <begin position="440"/>
        <end position="682"/>
    </location>
</feature>
<protein>
    <recommendedName>
        <fullName evidence="6">Armadillo-like helical domain-containing protein</fullName>
    </recommendedName>
</protein>
<keyword evidence="2" id="KW-0812">Transmembrane</keyword>
<dbReference type="GeneID" id="4396156"/>
<dbReference type="GO" id="GO:0005829">
    <property type="term" value="C:cytosol"/>
    <property type="evidence" value="ECO:0007669"/>
    <property type="project" value="TreeGrafter"/>
</dbReference>
<name>Q2GN53_CHAGB</name>
<dbReference type="Pfam" id="PF08427">
    <property type="entry name" value="ARMH3_C"/>
    <property type="match status" value="1"/>
</dbReference>
<dbReference type="OrthoDB" id="2012278at2759"/>
<dbReference type="HOGENOM" id="CLU_029861_1_1_1"/>
<reference evidence="8" key="1">
    <citation type="journal article" date="2015" name="Genome Announc.">
        <title>Draft genome sequence of the cellulolytic fungus Chaetomium globosum.</title>
        <authorList>
            <person name="Cuomo C.A."/>
            <person name="Untereiner W.A."/>
            <person name="Ma L.-J."/>
            <person name="Grabherr M."/>
            <person name="Birren B.W."/>
        </authorList>
    </citation>
    <scope>NUCLEOTIDE SEQUENCE [LARGE SCALE GENOMIC DNA]</scope>
    <source>
        <strain evidence="8">ATCC 6205 / CBS 148.51 / DSM 1962 / NBRC 6347 / NRRL 1970</strain>
    </source>
</reference>
<keyword evidence="8" id="KW-1185">Reference proteome</keyword>
<dbReference type="AlphaFoldDB" id="Q2GN53"/>
<dbReference type="Proteomes" id="UP000001056">
    <property type="component" value="Unassembled WGS sequence"/>
</dbReference>
<organism evidence="7 8">
    <name type="scientific">Chaetomium globosum (strain ATCC 6205 / CBS 148.51 / DSM 1962 / NBRC 6347 / NRRL 1970)</name>
    <name type="common">Soil fungus</name>
    <dbReference type="NCBI Taxonomy" id="306901"/>
    <lineage>
        <taxon>Eukaryota</taxon>
        <taxon>Fungi</taxon>
        <taxon>Dikarya</taxon>
        <taxon>Ascomycota</taxon>
        <taxon>Pezizomycotina</taxon>
        <taxon>Sordariomycetes</taxon>
        <taxon>Sordariomycetidae</taxon>
        <taxon>Sordariales</taxon>
        <taxon>Chaetomiaceae</taxon>
        <taxon>Chaetomium</taxon>
    </lineage>
</organism>
<dbReference type="SMART" id="SM01158">
    <property type="entry name" value="DUF1741"/>
    <property type="match status" value="1"/>
</dbReference>
<dbReference type="InterPro" id="IPR039868">
    <property type="entry name" value="ARMD3-like"/>
</dbReference>
<dbReference type="eggNOG" id="KOG4654">
    <property type="taxonomic scope" value="Eukaryota"/>
</dbReference>
<accession>Q2GN53</accession>
<dbReference type="OMA" id="YEATHLN"/>
<evidence type="ECO:0000256" key="5">
    <source>
        <dbReference type="SAM" id="MobiDB-lite"/>
    </source>
</evidence>
<evidence type="ECO:0000313" key="8">
    <source>
        <dbReference type="Proteomes" id="UP000001056"/>
    </source>
</evidence>
<dbReference type="PANTHER" id="PTHR13608">
    <property type="entry name" value="ARMADILLO-LIKE HELICAL DOMAIN-CONTAINING PROTEIN 3"/>
    <property type="match status" value="1"/>
</dbReference>
<dbReference type="RefSeq" id="XP_001228528.1">
    <property type="nucleotide sequence ID" value="XM_001228527.1"/>
</dbReference>
<feature type="region of interest" description="Disordered" evidence="5">
    <location>
        <begin position="1"/>
        <end position="49"/>
    </location>
</feature>